<sequence length="149" mass="16322">MDLNRATLLGRLTRDPEIRSTPSGQSVATIGVATGRVWTDQSGVKQERTEFHNCVLWGKLADIAGQYLSKGRRVYLEGRLETKDWAGQDGVKRYRTEIIVENMIMLDGPRGSSAPGSPSAATAQAPQDFGNNSSQSNPDDEIKVEDIPF</sequence>
<keyword evidence="1 2" id="KW-0238">DNA-binding</keyword>
<dbReference type="PANTHER" id="PTHR10302:SF27">
    <property type="entry name" value="SINGLE-STRANDED DNA-BINDING PROTEIN"/>
    <property type="match status" value="1"/>
</dbReference>
<evidence type="ECO:0000256" key="4">
    <source>
        <dbReference type="SAM" id="MobiDB-lite"/>
    </source>
</evidence>
<dbReference type="Proteomes" id="UP000178742">
    <property type="component" value="Unassembled WGS sequence"/>
</dbReference>
<evidence type="ECO:0000313" key="6">
    <source>
        <dbReference type="Proteomes" id="UP000178742"/>
    </source>
</evidence>
<dbReference type="AlphaFoldDB" id="A0A1F6M356"/>
<dbReference type="InterPro" id="IPR012340">
    <property type="entry name" value="NA-bd_OB-fold"/>
</dbReference>
<dbReference type="PROSITE" id="PS50935">
    <property type="entry name" value="SSB"/>
    <property type="match status" value="1"/>
</dbReference>
<dbReference type="NCBIfam" id="TIGR00621">
    <property type="entry name" value="ssb"/>
    <property type="match status" value="1"/>
</dbReference>
<dbReference type="PIRSF" id="PIRSF002070">
    <property type="entry name" value="SSB"/>
    <property type="match status" value="1"/>
</dbReference>
<name>A0A1F6M356_9BACT</name>
<evidence type="ECO:0000256" key="1">
    <source>
        <dbReference type="ARBA" id="ARBA00023125"/>
    </source>
</evidence>
<evidence type="ECO:0000313" key="5">
    <source>
        <dbReference type="EMBL" id="OGH66018.1"/>
    </source>
</evidence>
<dbReference type="InterPro" id="IPR011344">
    <property type="entry name" value="ssDNA-bd"/>
</dbReference>
<comment type="caution">
    <text evidence="2">Lacks conserved residue(s) required for the propagation of feature annotation.</text>
</comment>
<evidence type="ECO:0000256" key="2">
    <source>
        <dbReference type="HAMAP-Rule" id="MF_00984"/>
    </source>
</evidence>
<feature type="region of interest" description="Disordered" evidence="4">
    <location>
        <begin position="107"/>
        <end position="149"/>
    </location>
</feature>
<comment type="subunit">
    <text evidence="2">Homotetramer.</text>
</comment>
<feature type="compositionally biased region" description="Low complexity" evidence="4">
    <location>
        <begin position="108"/>
        <end position="126"/>
    </location>
</feature>
<protein>
    <recommendedName>
        <fullName evidence="2 3">Single-stranded DNA-binding protein</fullName>
        <shortName evidence="2">SSB</shortName>
    </recommendedName>
</protein>
<dbReference type="Pfam" id="PF00436">
    <property type="entry name" value="SSB"/>
    <property type="match status" value="1"/>
</dbReference>
<comment type="caution">
    <text evidence="5">The sequence shown here is derived from an EMBL/GenBank/DDBJ whole genome shotgun (WGS) entry which is preliminary data.</text>
</comment>
<proteinExistence type="inferred from homology"/>
<dbReference type="GO" id="GO:0006260">
    <property type="term" value="P:DNA replication"/>
    <property type="evidence" value="ECO:0007669"/>
    <property type="project" value="InterPro"/>
</dbReference>
<dbReference type="CDD" id="cd04496">
    <property type="entry name" value="SSB_OBF"/>
    <property type="match status" value="1"/>
</dbReference>
<dbReference type="GO" id="GO:0009295">
    <property type="term" value="C:nucleoid"/>
    <property type="evidence" value="ECO:0007669"/>
    <property type="project" value="TreeGrafter"/>
</dbReference>
<dbReference type="InterPro" id="IPR000424">
    <property type="entry name" value="Primosome_PriB/ssb"/>
</dbReference>
<gene>
    <name evidence="5" type="ORF">A3B90_02895</name>
</gene>
<organism evidence="5 6">
    <name type="scientific">Candidatus Magasanikbacteria bacterium RIFCSPHIGHO2_02_FULL_41_13</name>
    <dbReference type="NCBI Taxonomy" id="1798676"/>
    <lineage>
        <taxon>Bacteria</taxon>
        <taxon>Candidatus Magasanikiibacteriota</taxon>
    </lineage>
</organism>
<dbReference type="EMBL" id="MFPX01000025">
    <property type="protein sequence ID" value="OGH66018.1"/>
    <property type="molecule type" value="Genomic_DNA"/>
</dbReference>
<dbReference type="PANTHER" id="PTHR10302">
    <property type="entry name" value="SINGLE-STRANDED DNA-BINDING PROTEIN"/>
    <property type="match status" value="1"/>
</dbReference>
<dbReference type="SUPFAM" id="SSF50249">
    <property type="entry name" value="Nucleic acid-binding proteins"/>
    <property type="match status" value="1"/>
</dbReference>
<dbReference type="Gene3D" id="2.40.50.140">
    <property type="entry name" value="Nucleic acid-binding proteins"/>
    <property type="match status" value="1"/>
</dbReference>
<dbReference type="GO" id="GO:0003697">
    <property type="term" value="F:single-stranded DNA binding"/>
    <property type="evidence" value="ECO:0007669"/>
    <property type="project" value="UniProtKB-UniRule"/>
</dbReference>
<reference evidence="5 6" key="1">
    <citation type="journal article" date="2016" name="Nat. Commun.">
        <title>Thousands of microbial genomes shed light on interconnected biogeochemical processes in an aquifer system.</title>
        <authorList>
            <person name="Anantharaman K."/>
            <person name="Brown C.T."/>
            <person name="Hug L.A."/>
            <person name="Sharon I."/>
            <person name="Castelle C.J."/>
            <person name="Probst A.J."/>
            <person name="Thomas B.C."/>
            <person name="Singh A."/>
            <person name="Wilkins M.J."/>
            <person name="Karaoz U."/>
            <person name="Brodie E.L."/>
            <person name="Williams K.H."/>
            <person name="Hubbard S.S."/>
            <person name="Banfield J.F."/>
        </authorList>
    </citation>
    <scope>NUCLEOTIDE SEQUENCE [LARGE SCALE GENOMIC DNA]</scope>
</reference>
<accession>A0A1F6M356</accession>
<evidence type="ECO:0000256" key="3">
    <source>
        <dbReference type="PIRNR" id="PIRNR002070"/>
    </source>
</evidence>
<dbReference type="STRING" id="1798676.A3B90_02895"/>
<dbReference type="HAMAP" id="MF_00984">
    <property type="entry name" value="SSB"/>
    <property type="match status" value="1"/>
</dbReference>
<feature type="compositionally biased region" description="Basic and acidic residues" evidence="4">
    <location>
        <begin position="140"/>
        <end position="149"/>
    </location>
</feature>